<dbReference type="Proteomes" id="UP000076842">
    <property type="component" value="Unassembled WGS sequence"/>
</dbReference>
<gene>
    <name evidence="1" type="ORF">CALCODRAFT_225615</name>
</gene>
<dbReference type="EMBL" id="KV424245">
    <property type="protein sequence ID" value="KZT50075.1"/>
    <property type="molecule type" value="Genomic_DNA"/>
</dbReference>
<evidence type="ECO:0000313" key="1">
    <source>
        <dbReference type="EMBL" id="KZT50075.1"/>
    </source>
</evidence>
<organism evidence="1 2">
    <name type="scientific">Calocera cornea HHB12733</name>
    <dbReference type="NCBI Taxonomy" id="1353952"/>
    <lineage>
        <taxon>Eukaryota</taxon>
        <taxon>Fungi</taxon>
        <taxon>Dikarya</taxon>
        <taxon>Basidiomycota</taxon>
        <taxon>Agaricomycotina</taxon>
        <taxon>Dacrymycetes</taxon>
        <taxon>Dacrymycetales</taxon>
        <taxon>Dacrymycetaceae</taxon>
        <taxon>Calocera</taxon>
    </lineage>
</organism>
<sequence>MLCQGTPCVAVTHLATFQSSAPTTFLSHCSASGSMPTYSLQPFHYFYMLQTTSKVHRCSLFYSAEACPQVSDRHSRQAVHGHIISRPLKPPAEVTALVYDFLPSIWAFFSI</sequence>
<reference evidence="1 2" key="1">
    <citation type="journal article" date="2016" name="Mol. Biol. Evol.">
        <title>Comparative Genomics of Early-Diverging Mushroom-Forming Fungi Provides Insights into the Origins of Lignocellulose Decay Capabilities.</title>
        <authorList>
            <person name="Nagy L.G."/>
            <person name="Riley R."/>
            <person name="Tritt A."/>
            <person name="Adam C."/>
            <person name="Daum C."/>
            <person name="Floudas D."/>
            <person name="Sun H."/>
            <person name="Yadav J.S."/>
            <person name="Pangilinan J."/>
            <person name="Larsson K.H."/>
            <person name="Matsuura K."/>
            <person name="Barry K."/>
            <person name="Labutti K."/>
            <person name="Kuo R."/>
            <person name="Ohm R.A."/>
            <person name="Bhattacharya S.S."/>
            <person name="Shirouzu T."/>
            <person name="Yoshinaga Y."/>
            <person name="Martin F.M."/>
            <person name="Grigoriev I.V."/>
            <person name="Hibbett D.S."/>
        </authorList>
    </citation>
    <scope>NUCLEOTIDE SEQUENCE [LARGE SCALE GENOMIC DNA]</scope>
    <source>
        <strain evidence="1 2">HHB12733</strain>
    </source>
</reference>
<dbReference type="InParanoid" id="A0A165C100"/>
<accession>A0A165C100</accession>
<protein>
    <submittedName>
        <fullName evidence="1">Uncharacterized protein</fullName>
    </submittedName>
</protein>
<evidence type="ECO:0000313" key="2">
    <source>
        <dbReference type="Proteomes" id="UP000076842"/>
    </source>
</evidence>
<keyword evidence="2" id="KW-1185">Reference proteome</keyword>
<proteinExistence type="predicted"/>
<name>A0A165C100_9BASI</name>
<dbReference type="AlphaFoldDB" id="A0A165C100"/>